<accession>A0ABT5ZKE5</accession>
<reference evidence="1 2" key="1">
    <citation type="submission" date="2023-03" db="EMBL/GenBank/DDBJ databases">
        <title>Draft genome sequence of Streptomyces sp. RB6PN23 isolated from peat swamp forest in Thailand.</title>
        <authorList>
            <person name="Klaysubun C."/>
            <person name="Duangmal K."/>
        </authorList>
    </citation>
    <scope>NUCLEOTIDE SEQUENCE [LARGE SCALE GENOMIC DNA]</scope>
    <source>
        <strain evidence="1 2">RB6PN23</strain>
    </source>
</reference>
<keyword evidence="2" id="KW-1185">Reference proteome</keyword>
<comment type="caution">
    <text evidence="1">The sequence shown here is derived from an EMBL/GenBank/DDBJ whole genome shotgun (WGS) entry which is preliminary data.</text>
</comment>
<dbReference type="SUPFAM" id="SSF51197">
    <property type="entry name" value="Clavaminate synthase-like"/>
    <property type="match status" value="1"/>
</dbReference>
<evidence type="ECO:0000313" key="1">
    <source>
        <dbReference type="EMBL" id="MDF3290294.1"/>
    </source>
</evidence>
<evidence type="ECO:0000313" key="2">
    <source>
        <dbReference type="Proteomes" id="UP001216579"/>
    </source>
</evidence>
<protein>
    <submittedName>
        <fullName evidence="1">Phytanoyl-CoA dioxygenase family protein</fullName>
    </submittedName>
</protein>
<dbReference type="RefSeq" id="WP_276093731.1">
    <property type="nucleotide sequence ID" value="NZ_JARJBC010000007.1"/>
</dbReference>
<keyword evidence="1" id="KW-0560">Oxidoreductase</keyword>
<keyword evidence="1" id="KW-0223">Dioxygenase</keyword>
<dbReference type="EMBL" id="JARJBC010000007">
    <property type="protein sequence ID" value="MDF3290294.1"/>
    <property type="molecule type" value="Genomic_DNA"/>
</dbReference>
<proteinExistence type="predicted"/>
<dbReference type="Proteomes" id="UP001216579">
    <property type="component" value="Unassembled WGS sequence"/>
</dbReference>
<name>A0ABT5ZKE5_9ACTN</name>
<dbReference type="Gene3D" id="2.60.120.620">
    <property type="entry name" value="q2cbj1_9rhob like domain"/>
    <property type="match status" value="1"/>
</dbReference>
<dbReference type="PANTHER" id="PTHR40470">
    <property type="entry name" value="PHYTANOYL-COA DIOXYGENASE FAMILY PROTEIN (AFU_ORTHOLOGUE AFUA_2G15850)"/>
    <property type="match status" value="1"/>
</dbReference>
<dbReference type="GO" id="GO:0051213">
    <property type="term" value="F:dioxygenase activity"/>
    <property type="evidence" value="ECO:0007669"/>
    <property type="project" value="UniProtKB-KW"/>
</dbReference>
<dbReference type="InterPro" id="IPR008775">
    <property type="entry name" value="Phytyl_CoA_dOase-like"/>
</dbReference>
<gene>
    <name evidence="1" type="ORF">P3G67_13775</name>
</gene>
<organism evidence="1 2">
    <name type="scientific">Streptomyces silvisoli</name>
    <dbReference type="NCBI Taxonomy" id="3034235"/>
    <lineage>
        <taxon>Bacteria</taxon>
        <taxon>Bacillati</taxon>
        <taxon>Actinomycetota</taxon>
        <taxon>Actinomycetes</taxon>
        <taxon>Kitasatosporales</taxon>
        <taxon>Streptomycetaceae</taxon>
        <taxon>Streptomyces</taxon>
    </lineage>
</organism>
<dbReference type="Pfam" id="PF05721">
    <property type="entry name" value="PhyH"/>
    <property type="match status" value="1"/>
</dbReference>
<sequence>MESEIRRFIDDGYVIVRGIFSEEELAPLRAALARVRQKVDDRPHAYETRFTTDDGTTVDTWGVNHVFSPELYEGEFSRVFERPDVMDLARALLGERLRFWGGHALWAPRSVRYELNWHRDFGDYDFFQPNGESTHVQFNVCLLADACFRVIPGSHRRPLTAQEAQQQAARGTDALPGEVVARCEPGDVLFMNAHTLHRGSCEVGTLRQTLHLSLQPFDEPTGGHTSWRFMRADGYLDMLSPAVQDLMRNSIAWDDAHPLSLAESLRRTRAAREIKKHRATS</sequence>
<dbReference type="PANTHER" id="PTHR40470:SF1">
    <property type="entry name" value="PHYTANOYL-COA DIOXYGENASE FAMILY PROTEIN (AFU_ORTHOLOGUE AFUA_2G15850)"/>
    <property type="match status" value="1"/>
</dbReference>